<dbReference type="InterPro" id="IPR016032">
    <property type="entry name" value="Sig_transdc_resp-reg_C-effctor"/>
</dbReference>
<dbReference type="GO" id="GO:0003677">
    <property type="term" value="F:DNA binding"/>
    <property type="evidence" value="ECO:0007669"/>
    <property type="project" value="InterPro"/>
</dbReference>
<dbReference type="EMBL" id="ASQP01000359">
    <property type="protein sequence ID" value="OMI36098.1"/>
    <property type="molecule type" value="Genomic_DNA"/>
</dbReference>
<dbReference type="GO" id="GO:0006355">
    <property type="term" value="P:regulation of DNA-templated transcription"/>
    <property type="evidence" value="ECO:0007669"/>
    <property type="project" value="InterPro"/>
</dbReference>
<dbReference type="SMART" id="SM00421">
    <property type="entry name" value="HTH_LUXR"/>
    <property type="match status" value="1"/>
</dbReference>
<evidence type="ECO:0000256" key="3">
    <source>
        <dbReference type="SAM" id="MobiDB-lite"/>
    </source>
</evidence>
<dbReference type="Gene3D" id="1.10.10.10">
    <property type="entry name" value="Winged helix-like DNA-binding domain superfamily/Winged helix DNA-binding domain"/>
    <property type="match status" value="1"/>
</dbReference>
<dbReference type="Gene3D" id="3.40.50.300">
    <property type="entry name" value="P-loop containing nucleotide triphosphate hydrolases"/>
    <property type="match status" value="1"/>
</dbReference>
<reference evidence="5 6" key="1">
    <citation type="submission" date="2013-05" db="EMBL/GenBank/DDBJ databases">
        <title>Genome sequence of Streptomyces sparsogenes DSM 40356.</title>
        <authorList>
            <person name="Coyne S."/>
            <person name="Seebeck F.P."/>
        </authorList>
    </citation>
    <scope>NUCLEOTIDE SEQUENCE [LARGE SCALE GENOMIC DNA]</scope>
    <source>
        <strain evidence="5 6">DSM 40356</strain>
    </source>
</reference>
<dbReference type="Pfam" id="PF13191">
    <property type="entry name" value="AAA_16"/>
    <property type="match status" value="1"/>
</dbReference>
<gene>
    <name evidence="5" type="ORF">SPAR_27886</name>
</gene>
<proteinExistence type="predicted"/>
<dbReference type="GO" id="GO:0005737">
    <property type="term" value="C:cytoplasm"/>
    <property type="evidence" value="ECO:0007669"/>
    <property type="project" value="TreeGrafter"/>
</dbReference>
<dbReference type="Gene3D" id="1.25.40.10">
    <property type="entry name" value="Tetratricopeptide repeat domain"/>
    <property type="match status" value="2"/>
</dbReference>
<dbReference type="STRING" id="67365.GCA_001704635_02922"/>
<keyword evidence="1" id="KW-0547">Nucleotide-binding</keyword>
<dbReference type="Proteomes" id="UP000186168">
    <property type="component" value="Unassembled WGS sequence"/>
</dbReference>
<dbReference type="SUPFAM" id="SSF48452">
    <property type="entry name" value="TPR-like"/>
    <property type="match status" value="1"/>
</dbReference>
<feature type="region of interest" description="Disordered" evidence="3">
    <location>
        <begin position="350"/>
        <end position="405"/>
    </location>
</feature>
<dbReference type="PANTHER" id="PTHR16305">
    <property type="entry name" value="TESTICULAR SOLUBLE ADENYLYL CYCLASE"/>
    <property type="match status" value="1"/>
</dbReference>
<feature type="compositionally biased region" description="Pro residues" evidence="3">
    <location>
        <begin position="350"/>
        <end position="367"/>
    </location>
</feature>
<name>A0A1R1SD23_9ACTN</name>
<keyword evidence="6" id="KW-1185">Reference proteome</keyword>
<accession>A0A1R1SD23</accession>
<feature type="domain" description="HTH luxR-type" evidence="4">
    <location>
        <begin position="956"/>
        <end position="1012"/>
    </location>
</feature>
<dbReference type="GO" id="GO:0005524">
    <property type="term" value="F:ATP binding"/>
    <property type="evidence" value="ECO:0007669"/>
    <property type="project" value="UniProtKB-KW"/>
</dbReference>
<organism evidence="5 6">
    <name type="scientific">Streptomyces sparsogenes DSM 40356</name>
    <dbReference type="NCBI Taxonomy" id="1331668"/>
    <lineage>
        <taxon>Bacteria</taxon>
        <taxon>Bacillati</taxon>
        <taxon>Actinomycetota</taxon>
        <taxon>Actinomycetes</taxon>
        <taxon>Kitasatosporales</taxon>
        <taxon>Streptomycetaceae</taxon>
        <taxon>Streptomyces</taxon>
    </lineage>
</organism>
<evidence type="ECO:0000313" key="6">
    <source>
        <dbReference type="Proteomes" id="UP000186168"/>
    </source>
</evidence>
<feature type="compositionally biased region" description="Gly residues" evidence="3">
    <location>
        <begin position="396"/>
        <end position="405"/>
    </location>
</feature>
<dbReference type="AlphaFoldDB" id="A0A1R1SD23"/>
<dbReference type="InterPro" id="IPR041664">
    <property type="entry name" value="AAA_16"/>
</dbReference>
<evidence type="ECO:0000259" key="4">
    <source>
        <dbReference type="SMART" id="SM00421"/>
    </source>
</evidence>
<feature type="region of interest" description="Disordered" evidence="3">
    <location>
        <begin position="1012"/>
        <end position="1031"/>
    </location>
</feature>
<dbReference type="InterPro" id="IPR036388">
    <property type="entry name" value="WH-like_DNA-bd_sf"/>
</dbReference>
<dbReference type="SUPFAM" id="SSF46894">
    <property type="entry name" value="C-terminal effector domain of the bipartite response regulators"/>
    <property type="match status" value="1"/>
</dbReference>
<evidence type="ECO:0000256" key="1">
    <source>
        <dbReference type="ARBA" id="ARBA00022741"/>
    </source>
</evidence>
<evidence type="ECO:0000313" key="5">
    <source>
        <dbReference type="EMBL" id="OMI36098.1"/>
    </source>
</evidence>
<protein>
    <submittedName>
        <fullName evidence="5">Putative transcriptional regulator</fullName>
    </submittedName>
</protein>
<dbReference type="GO" id="GO:0004016">
    <property type="term" value="F:adenylate cyclase activity"/>
    <property type="evidence" value="ECO:0007669"/>
    <property type="project" value="TreeGrafter"/>
</dbReference>
<keyword evidence="2" id="KW-0067">ATP-binding</keyword>
<dbReference type="SUPFAM" id="SSF52540">
    <property type="entry name" value="P-loop containing nucleoside triphosphate hydrolases"/>
    <property type="match status" value="1"/>
</dbReference>
<dbReference type="InterPro" id="IPR000792">
    <property type="entry name" value="Tscrpt_reg_LuxR_C"/>
</dbReference>
<dbReference type="PANTHER" id="PTHR16305:SF35">
    <property type="entry name" value="TRANSCRIPTIONAL ACTIVATOR DOMAIN"/>
    <property type="match status" value="1"/>
</dbReference>
<evidence type="ECO:0000256" key="2">
    <source>
        <dbReference type="ARBA" id="ARBA00022840"/>
    </source>
</evidence>
<dbReference type="InterPro" id="IPR011990">
    <property type="entry name" value="TPR-like_helical_dom_sf"/>
</dbReference>
<sequence>MAEKMRRQSPGRRTLLERESELGAVDAALTELCGDPSDDAAGPRTGGVMAFAGLGGAGKTALLAEARRRAAARGCTVLSARGGEREQGVAFHVVRQLFQPVLAATGEETHREILAGWYDIVAPAVGLVVPDGGGSPDPHGVRDGLDWLVTRFAVQHAPVVMVLDDAHWADTESLDWLTRFAPRATDLPLLLVVAYRPEELPADAAALRGLTERQGSRPRLLAPLTPGAVGRIVREALGEEADDAFCRECWAVTGGNPFEVVELTAKVRERDLKPRSVNLVHLRELVSSALDSGLGDRLTRLGTAAVRLAWAVAILGSEATPALAADVAGLSTTDTADLALRLADARFFAPPRPASQERPPPAGPPREPGAGTVTAMRLPPRGRPGTGAEALPEAPDGGGRPGTGSGSLEFLHPTIATAVYRAIPGALRVAMHGSAASAVLAAGRGSGAAGRHLLELHPEADPWVVRHLRAAAREYLRAGAPDAARRCLARALREPPSLQERPAVLYELGCAAQLSEPAVTVNHLRAALEEPALDPELREAVTYRLAQAYGHSGRMEEAAQVVAAEAGRARSARTRLRMQTEQIMWNMFRADGQDAPARSRRLARLAGRLSGRGMAERYLLGLRAFDAMTRGEPAATALRHAEEALGDGLSWTDDEWGFEVPILVALTFLHCDQPGRAEELFADGVAECERKGWHGAHLAFGLTLLGYVRYRRGALSEAEELAREGLRIADLVGPQTPAHWTAVGTLVETLLRRGRLEEAQRFAAEHSCGGNLPQALLCPDAQTVRGELLLARNMHREARQRLAETGHRMDRRGMRNPAWCPWQLHLAQALALTEPRQAAEVAQDAVRRAHQFGAHSMIGRALHTAGLVAQGSERIRLLAEAVDHLERSPSGYDLALALVDHGAALRRIGLPLEAGERLYRGLEGAVQCGADALATRARDELSATGLRPLQLRTDHGSPLTSREQAVAELAALGRPDDRIGEELGLAEREVTRVLSGVYRKVGTDRAGLAKAMGGPAGPAVGTRVPRPVTGR</sequence>
<comment type="caution">
    <text evidence="5">The sequence shown here is derived from an EMBL/GenBank/DDBJ whole genome shotgun (WGS) entry which is preliminary data.</text>
</comment>
<dbReference type="InterPro" id="IPR027417">
    <property type="entry name" value="P-loop_NTPase"/>
</dbReference>